<organism evidence="1 2">
    <name type="scientific">Thanatephorus cucumeris (strain AG1-IB / isolate 7/3/14)</name>
    <name type="common">Lettuce bottom rot fungus</name>
    <name type="synonym">Rhizoctonia solani</name>
    <dbReference type="NCBI Taxonomy" id="1108050"/>
    <lineage>
        <taxon>Eukaryota</taxon>
        <taxon>Fungi</taxon>
        <taxon>Dikarya</taxon>
        <taxon>Basidiomycota</taxon>
        <taxon>Agaricomycotina</taxon>
        <taxon>Agaricomycetes</taxon>
        <taxon>Cantharellales</taxon>
        <taxon>Ceratobasidiaceae</taxon>
        <taxon>Rhizoctonia</taxon>
        <taxon>Rhizoctonia solani AG-1</taxon>
    </lineage>
</organism>
<keyword evidence="2" id="KW-1185">Reference proteome</keyword>
<dbReference type="Proteomes" id="UP000059188">
    <property type="component" value="Unassembled WGS sequence"/>
</dbReference>
<evidence type="ECO:0000313" key="2">
    <source>
        <dbReference type="Proteomes" id="UP000059188"/>
    </source>
</evidence>
<sequence>MVHDIPTWGRELCHWLGYFYPERLGNPADSVSTIPIEHGEEYSWLSLFALEVRPQVWYIEVSLPRHIRLVVKFY</sequence>
<gene>
    <name evidence="1" type="ORF">RSOLAG1IB_09704</name>
</gene>
<accession>A0A0B7FWF6</accession>
<dbReference type="AlphaFoldDB" id="A0A0B7FWF6"/>
<name>A0A0B7FWF6_THACB</name>
<protein>
    <submittedName>
        <fullName evidence="1">Uncharacterized protein</fullName>
    </submittedName>
</protein>
<proteinExistence type="predicted"/>
<reference evidence="1 2" key="1">
    <citation type="submission" date="2014-11" db="EMBL/GenBank/DDBJ databases">
        <authorList>
            <person name="Wibberg Daniel"/>
        </authorList>
    </citation>
    <scope>NUCLEOTIDE SEQUENCE [LARGE SCALE GENOMIC DNA]</scope>
    <source>
        <strain evidence="1">Rhizoctonia solani AG1-IB 7/3/14</strain>
    </source>
</reference>
<evidence type="ECO:0000313" key="1">
    <source>
        <dbReference type="EMBL" id="CEL60522.1"/>
    </source>
</evidence>
<dbReference type="EMBL" id="LN679148">
    <property type="protein sequence ID" value="CEL60522.1"/>
    <property type="molecule type" value="Genomic_DNA"/>
</dbReference>